<dbReference type="GO" id="GO:0008270">
    <property type="term" value="F:zinc ion binding"/>
    <property type="evidence" value="ECO:0007669"/>
    <property type="project" value="InterPro"/>
</dbReference>
<sequence>MASNDGSRGHTSPSASPALGPLAGLAPPARGLDSTPQLPHHQLPTHPSPSSHVLPASASMHTNQIITPSNQRSVKRPRPVKSCTECRKRKLRCDRLLPCSQCQKSSRHCRYAADQDSNNLSDVSDTEVADPNRPMKRNCPPGTTITPIIFAPDGPHTSYPTKNGDGQGTLEELTSRMERLEKQMMGRSPAATELSIGRVSAAPSSTIRGLSIKNKGTRTRYFGQNAPRVMLNLFYDAKAFLAHHKAIPGAQEVLMNFRALNACIKDEYESALAPITVFVDSMMPIQTRMRDILPKKDVCDRLVKTYIDTSETLYRIVHLPTFMKEYTTYWDGRLQSETFLPKLLSILSTASRFDTKSRGLGHERVEGVHIPTACALVRAWLDGRKSKQRVDFEALQVEVLLVHAKRMFTQQYQDVWFGAGQNVRLAMTMGLHRDPSESEPRLSVFQGEMRRRLWYTILDVDVHMSIATGLPCVLREGDFTTKPPRNIDDVELYESMTELPPSRPIDQVTDNQMQVHAATTLLTRMKVAHLINRIDSIKDYSEVLEVGAKLDRYLEDINFIYPRKGDLDDAQRSKMWRRRVVLDMHVRRPLLALYRPLALGVVDVPRQIFRAYLRSCMVILKYLDEIDPRLPHFAAVASMYHQMLKVDIIQCSISVCYYIQLATRPSVDNVALTQHAMRMSPDIPEDVTHQVQEPLPLWSTTTLIHTVEKTIDLLANHNSGSDTKAIMSAALALECSRRGDPRSEEIVAGLFAVFDLCLRGANLTQDRIHTASRIRVDTMQRDAHMRGLDPSGIKDPTMITDFGSWIIWDGWE</sequence>
<keyword evidence="2" id="KW-0862">Zinc</keyword>
<dbReference type="Proteomes" id="UP000039046">
    <property type="component" value="Unassembled WGS sequence"/>
</dbReference>
<dbReference type="Gene3D" id="4.10.240.10">
    <property type="entry name" value="Zn(2)-C6 fungal-type DNA-binding domain"/>
    <property type="match status" value="1"/>
</dbReference>
<evidence type="ECO:0000256" key="2">
    <source>
        <dbReference type="ARBA" id="ARBA00022833"/>
    </source>
</evidence>
<accession>A0A0A1TRL6</accession>
<dbReference type="PROSITE" id="PS50048">
    <property type="entry name" value="ZN2_CY6_FUNGAL_2"/>
    <property type="match status" value="1"/>
</dbReference>
<keyword evidence="5" id="KW-0804">Transcription</keyword>
<dbReference type="Pfam" id="PF04082">
    <property type="entry name" value="Fungal_trans"/>
    <property type="match status" value="1"/>
</dbReference>
<keyword evidence="3" id="KW-0805">Transcription regulation</keyword>
<protein>
    <recommendedName>
        <fullName evidence="8">Zn(2)-C6 fungal-type domain-containing protein</fullName>
    </recommendedName>
</protein>
<dbReference type="STRING" id="1531966.A0A0A1TRL6"/>
<dbReference type="Pfam" id="PF00172">
    <property type="entry name" value="Zn_clus"/>
    <property type="match status" value="1"/>
</dbReference>
<keyword evidence="1" id="KW-0479">Metal-binding</keyword>
<evidence type="ECO:0000313" key="9">
    <source>
        <dbReference type="EMBL" id="CEJ93952.1"/>
    </source>
</evidence>
<dbReference type="InterPro" id="IPR001138">
    <property type="entry name" value="Zn2Cys6_DnaBD"/>
</dbReference>
<evidence type="ECO:0000256" key="1">
    <source>
        <dbReference type="ARBA" id="ARBA00022723"/>
    </source>
</evidence>
<evidence type="ECO:0000259" key="8">
    <source>
        <dbReference type="PROSITE" id="PS50048"/>
    </source>
</evidence>
<evidence type="ECO:0000256" key="6">
    <source>
        <dbReference type="ARBA" id="ARBA00023242"/>
    </source>
</evidence>
<dbReference type="EMBL" id="CDHN01000006">
    <property type="protein sequence ID" value="CEJ93952.1"/>
    <property type="molecule type" value="Genomic_DNA"/>
</dbReference>
<name>A0A0A1TRL6_9HYPO</name>
<dbReference type="CDD" id="cd00067">
    <property type="entry name" value="GAL4"/>
    <property type="match status" value="1"/>
</dbReference>
<proteinExistence type="predicted"/>
<evidence type="ECO:0000256" key="4">
    <source>
        <dbReference type="ARBA" id="ARBA00023125"/>
    </source>
</evidence>
<feature type="region of interest" description="Disordered" evidence="7">
    <location>
        <begin position="117"/>
        <end position="146"/>
    </location>
</feature>
<dbReference type="PROSITE" id="PS00463">
    <property type="entry name" value="ZN2_CY6_FUNGAL_1"/>
    <property type="match status" value="1"/>
</dbReference>
<keyword evidence="6" id="KW-0539">Nucleus</keyword>
<feature type="compositionally biased region" description="Low complexity" evidence="7">
    <location>
        <begin position="12"/>
        <end position="52"/>
    </location>
</feature>
<gene>
    <name evidence="9" type="ORF">VHEMI09510</name>
</gene>
<evidence type="ECO:0000256" key="5">
    <source>
        <dbReference type="ARBA" id="ARBA00023163"/>
    </source>
</evidence>
<dbReference type="InterPro" id="IPR051430">
    <property type="entry name" value="Fungal_TF_Env_Response"/>
</dbReference>
<evidence type="ECO:0000256" key="7">
    <source>
        <dbReference type="SAM" id="MobiDB-lite"/>
    </source>
</evidence>
<dbReference type="GO" id="GO:0005634">
    <property type="term" value="C:nucleus"/>
    <property type="evidence" value="ECO:0007669"/>
    <property type="project" value="TreeGrafter"/>
</dbReference>
<dbReference type="SMART" id="SM00066">
    <property type="entry name" value="GAL4"/>
    <property type="match status" value="1"/>
</dbReference>
<dbReference type="SMART" id="SM00906">
    <property type="entry name" value="Fungal_trans"/>
    <property type="match status" value="1"/>
</dbReference>
<dbReference type="CDD" id="cd12148">
    <property type="entry name" value="fungal_TF_MHR"/>
    <property type="match status" value="1"/>
</dbReference>
<organism evidence="9 10">
    <name type="scientific">[Torrubiella] hemipterigena</name>
    <dbReference type="NCBI Taxonomy" id="1531966"/>
    <lineage>
        <taxon>Eukaryota</taxon>
        <taxon>Fungi</taxon>
        <taxon>Dikarya</taxon>
        <taxon>Ascomycota</taxon>
        <taxon>Pezizomycotina</taxon>
        <taxon>Sordariomycetes</taxon>
        <taxon>Hypocreomycetidae</taxon>
        <taxon>Hypocreales</taxon>
        <taxon>Clavicipitaceae</taxon>
        <taxon>Clavicipitaceae incertae sedis</taxon>
        <taxon>'Torrubiella' clade</taxon>
    </lineage>
</organism>
<feature type="domain" description="Zn(2)-C6 fungal-type" evidence="8">
    <location>
        <begin position="82"/>
        <end position="111"/>
    </location>
</feature>
<dbReference type="GO" id="GO:0001228">
    <property type="term" value="F:DNA-binding transcription activator activity, RNA polymerase II-specific"/>
    <property type="evidence" value="ECO:0007669"/>
    <property type="project" value="TreeGrafter"/>
</dbReference>
<dbReference type="AlphaFoldDB" id="A0A0A1TRL6"/>
<dbReference type="OrthoDB" id="5414787at2759"/>
<evidence type="ECO:0000256" key="3">
    <source>
        <dbReference type="ARBA" id="ARBA00023015"/>
    </source>
</evidence>
<dbReference type="GO" id="GO:0006351">
    <property type="term" value="P:DNA-templated transcription"/>
    <property type="evidence" value="ECO:0007669"/>
    <property type="project" value="InterPro"/>
</dbReference>
<evidence type="ECO:0000313" key="10">
    <source>
        <dbReference type="Proteomes" id="UP000039046"/>
    </source>
</evidence>
<feature type="compositionally biased region" description="Polar residues" evidence="7">
    <location>
        <begin position="1"/>
        <end position="11"/>
    </location>
</feature>
<keyword evidence="10" id="KW-1185">Reference proteome</keyword>
<reference evidence="9 10" key="1">
    <citation type="journal article" date="2015" name="Genome Announc.">
        <title>Draft Genome Sequence and Gene Annotation of the Entomopathogenic Fungus Verticillium hemipterigenum.</title>
        <authorList>
            <person name="Horn F."/>
            <person name="Habel A."/>
            <person name="Scharf D.H."/>
            <person name="Dworschak J."/>
            <person name="Brakhage A.A."/>
            <person name="Guthke R."/>
            <person name="Hertweck C."/>
            <person name="Linde J."/>
        </authorList>
    </citation>
    <scope>NUCLEOTIDE SEQUENCE [LARGE SCALE GENOMIC DNA]</scope>
</reference>
<dbReference type="HOGENOM" id="CLU_007091_0_1_1"/>
<dbReference type="PANTHER" id="PTHR31944">
    <property type="entry name" value="HEME-RESPONSIVE ZINC FINGER TRANSCRIPTION FACTOR HAP1"/>
    <property type="match status" value="1"/>
</dbReference>
<feature type="region of interest" description="Disordered" evidence="7">
    <location>
        <begin position="1"/>
        <end position="55"/>
    </location>
</feature>
<keyword evidence="4" id="KW-0238">DNA-binding</keyword>
<dbReference type="SUPFAM" id="SSF57701">
    <property type="entry name" value="Zn2/Cys6 DNA-binding domain"/>
    <property type="match status" value="1"/>
</dbReference>
<dbReference type="InterPro" id="IPR036864">
    <property type="entry name" value="Zn2-C6_fun-type_DNA-bd_sf"/>
</dbReference>
<dbReference type="InterPro" id="IPR007219">
    <property type="entry name" value="XnlR_reg_dom"/>
</dbReference>
<dbReference type="GO" id="GO:0000978">
    <property type="term" value="F:RNA polymerase II cis-regulatory region sequence-specific DNA binding"/>
    <property type="evidence" value="ECO:0007669"/>
    <property type="project" value="TreeGrafter"/>
</dbReference>
<dbReference type="PANTHER" id="PTHR31944:SF131">
    <property type="entry name" value="HEME-RESPONSIVE ZINC FINGER TRANSCRIPTION FACTOR HAP1"/>
    <property type="match status" value="1"/>
</dbReference>